<keyword evidence="3" id="KW-1185">Reference proteome</keyword>
<dbReference type="AlphaFoldDB" id="A0AA35Y200"/>
<evidence type="ECO:0000313" key="3">
    <source>
        <dbReference type="Proteomes" id="UP001176960"/>
    </source>
</evidence>
<name>A0AA35Y200_9PROT</name>
<dbReference type="EMBL" id="CATKSH010000001">
    <property type="protein sequence ID" value="CAI9119372.1"/>
    <property type="molecule type" value="Genomic_DNA"/>
</dbReference>
<reference evidence="2" key="1">
    <citation type="submission" date="2023-03" db="EMBL/GenBank/DDBJ databases">
        <authorList>
            <person name="Cleenwerck I."/>
        </authorList>
    </citation>
    <scope>NUCLEOTIDE SEQUENCE</scope>
    <source>
        <strain evidence="2">LMG 32879</strain>
    </source>
</reference>
<dbReference type="Proteomes" id="UP001176960">
    <property type="component" value="Unassembled WGS sequence"/>
</dbReference>
<dbReference type="RefSeq" id="WP_289842313.1">
    <property type="nucleotide sequence ID" value="NZ_CATKSH010000001.1"/>
</dbReference>
<feature type="region of interest" description="Disordered" evidence="1">
    <location>
        <begin position="81"/>
        <end position="100"/>
    </location>
</feature>
<evidence type="ECO:0000256" key="1">
    <source>
        <dbReference type="SAM" id="MobiDB-lite"/>
    </source>
</evidence>
<organism evidence="2 3">
    <name type="scientific">Brytella acorum</name>
    <dbReference type="NCBI Taxonomy" id="2959299"/>
    <lineage>
        <taxon>Bacteria</taxon>
        <taxon>Pseudomonadati</taxon>
        <taxon>Pseudomonadota</taxon>
        <taxon>Alphaproteobacteria</taxon>
        <taxon>Acetobacterales</taxon>
        <taxon>Acetobacteraceae</taxon>
        <taxon>Brytella</taxon>
    </lineage>
</organism>
<protein>
    <submittedName>
        <fullName evidence="2">Uncharacterized protein</fullName>
    </submittedName>
</protein>
<accession>A0AA35Y200</accession>
<comment type="caution">
    <text evidence="2">The sequence shown here is derived from an EMBL/GenBank/DDBJ whole genome shotgun (WGS) entry which is preliminary data.</text>
</comment>
<sequence>MDIQTIEQGYNQLQAQGQQTTQALQLLGGKLQAAANAGDQQAREWFLDLRELALSFQAEQQQVMALLQSLHAGIATQVQSAQPSYAEAPPAAPAPQPSQGGFLGNLMNSGFAQSVAAGAGFGIGDDLIKEIF</sequence>
<evidence type="ECO:0000313" key="2">
    <source>
        <dbReference type="EMBL" id="CAI9119372.1"/>
    </source>
</evidence>
<gene>
    <name evidence="2" type="ORF">LMG32879_000186</name>
</gene>
<proteinExistence type="predicted"/>